<keyword evidence="20" id="KW-1185">Reference proteome</keyword>
<evidence type="ECO:0000256" key="14">
    <source>
        <dbReference type="ARBA" id="ARBA00039050"/>
    </source>
</evidence>
<dbReference type="InterPro" id="IPR003439">
    <property type="entry name" value="ABC_transporter-like_ATP-bd"/>
</dbReference>
<keyword evidence="5" id="KW-0997">Cell inner membrane</keyword>
<dbReference type="SUPFAM" id="SSF52540">
    <property type="entry name" value="P-loop containing nucleoside triphosphate hydrolases"/>
    <property type="match status" value="2"/>
</dbReference>
<dbReference type="SMART" id="SM00382">
    <property type="entry name" value="AAA"/>
    <property type="match status" value="2"/>
</dbReference>
<evidence type="ECO:0000259" key="18">
    <source>
        <dbReference type="PROSITE" id="PS50893"/>
    </source>
</evidence>
<evidence type="ECO:0000256" key="15">
    <source>
        <dbReference type="ARBA" id="ARBA00041187"/>
    </source>
</evidence>
<evidence type="ECO:0000256" key="5">
    <source>
        <dbReference type="ARBA" id="ARBA00022519"/>
    </source>
</evidence>
<dbReference type="NCBIfam" id="NF008453">
    <property type="entry name" value="PRK11308.1"/>
    <property type="match status" value="2"/>
</dbReference>
<dbReference type="InterPro" id="IPR013563">
    <property type="entry name" value="Oligopep_ABC_C"/>
</dbReference>
<evidence type="ECO:0000256" key="7">
    <source>
        <dbReference type="ARBA" id="ARBA00022741"/>
    </source>
</evidence>
<dbReference type="AlphaFoldDB" id="A0A2S2CZD8"/>
<dbReference type="GO" id="GO:0016887">
    <property type="term" value="F:ATP hydrolysis activity"/>
    <property type="evidence" value="ECO:0007669"/>
    <property type="project" value="InterPro"/>
</dbReference>
<geneLocation type="plasmid" evidence="19 20">
    <name>unnamed2</name>
</geneLocation>
<dbReference type="OrthoDB" id="9802264at2"/>
<dbReference type="FunFam" id="3.40.50.300:FF:000016">
    <property type="entry name" value="Oligopeptide ABC transporter ATP-binding component"/>
    <property type="match status" value="2"/>
</dbReference>
<keyword evidence="6" id="KW-0677">Repeat</keyword>
<evidence type="ECO:0000256" key="9">
    <source>
        <dbReference type="ARBA" id="ARBA00022840"/>
    </source>
</evidence>
<dbReference type="PANTHER" id="PTHR43776:SF15">
    <property type="entry name" value="GLUTATHIONE IMPORT ATP-BINDING PROTEIN GSIA"/>
    <property type="match status" value="1"/>
</dbReference>
<gene>
    <name evidence="19" type="ORF">DEW08_27065</name>
</gene>
<evidence type="ECO:0000256" key="1">
    <source>
        <dbReference type="ARBA" id="ARBA00004417"/>
    </source>
</evidence>
<evidence type="ECO:0000256" key="11">
    <source>
        <dbReference type="ARBA" id="ARBA00023136"/>
    </source>
</evidence>
<evidence type="ECO:0000256" key="12">
    <source>
        <dbReference type="ARBA" id="ARBA00037530"/>
    </source>
</evidence>
<evidence type="ECO:0000313" key="19">
    <source>
        <dbReference type="EMBL" id="AWK89818.1"/>
    </source>
</evidence>
<organism evidence="19 20">
    <name type="scientific">Azospirillum thermophilum</name>
    <dbReference type="NCBI Taxonomy" id="2202148"/>
    <lineage>
        <taxon>Bacteria</taxon>
        <taxon>Pseudomonadati</taxon>
        <taxon>Pseudomonadota</taxon>
        <taxon>Alphaproteobacteria</taxon>
        <taxon>Rhodospirillales</taxon>
        <taxon>Azospirillaceae</taxon>
        <taxon>Azospirillum</taxon>
    </lineage>
</organism>
<dbReference type="InterPro" id="IPR027417">
    <property type="entry name" value="P-loop_NTPase"/>
</dbReference>
<feature type="region of interest" description="Disordered" evidence="17">
    <location>
        <begin position="562"/>
        <end position="644"/>
    </location>
</feature>
<evidence type="ECO:0000256" key="17">
    <source>
        <dbReference type="SAM" id="MobiDB-lite"/>
    </source>
</evidence>
<dbReference type="Proteomes" id="UP000245629">
    <property type="component" value="Plasmid unnamed2"/>
</dbReference>
<keyword evidence="3" id="KW-0813">Transport</keyword>
<evidence type="ECO:0000256" key="4">
    <source>
        <dbReference type="ARBA" id="ARBA00022475"/>
    </source>
</evidence>
<reference evidence="20" key="1">
    <citation type="submission" date="2018-05" db="EMBL/GenBank/DDBJ databases">
        <title>Azospirillum thermophila sp. nov., a novel isolated from hot spring.</title>
        <authorList>
            <person name="Zhao Z."/>
        </authorList>
    </citation>
    <scope>NUCLEOTIDE SEQUENCE [LARGE SCALE GENOMIC DNA]</scope>
    <source>
        <strain evidence="20">CFH 70021</strain>
        <plasmid evidence="20">unnamed2</plasmid>
    </source>
</reference>
<dbReference type="GO" id="GO:0055085">
    <property type="term" value="P:transmembrane transport"/>
    <property type="evidence" value="ECO:0007669"/>
    <property type="project" value="UniProtKB-ARBA"/>
</dbReference>
<evidence type="ECO:0000256" key="8">
    <source>
        <dbReference type="ARBA" id="ARBA00022801"/>
    </source>
</evidence>
<dbReference type="PROSITE" id="PS50893">
    <property type="entry name" value="ABC_TRANSPORTER_2"/>
    <property type="match status" value="2"/>
</dbReference>
<dbReference type="EMBL" id="CP029357">
    <property type="protein sequence ID" value="AWK89818.1"/>
    <property type="molecule type" value="Genomic_DNA"/>
</dbReference>
<comment type="catalytic activity">
    <reaction evidence="16">
        <text>glutathione(out) + ATP + H2O = glutathione(in) + ADP + phosphate + H(+)</text>
        <dbReference type="Rhea" id="RHEA:29791"/>
        <dbReference type="ChEBI" id="CHEBI:15377"/>
        <dbReference type="ChEBI" id="CHEBI:15378"/>
        <dbReference type="ChEBI" id="CHEBI:30616"/>
        <dbReference type="ChEBI" id="CHEBI:43474"/>
        <dbReference type="ChEBI" id="CHEBI:57925"/>
        <dbReference type="ChEBI" id="CHEBI:456216"/>
        <dbReference type="EC" id="7.4.2.10"/>
    </reaction>
</comment>
<evidence type="ECO:0000256" key="16">
    <source>
        <dbReference type="ARBA" id="ARBA00047640"/>
    </source>
</evidence>
<dbReference type="Gene3D" id="3.40.50.300">
    <property type="entry name" value="P-loop containing nucleotide triphosphate hydrolases"/>
    <property type="match status" value="2"/>
</dbReference>
<evidence type="ECO:0000256" key="13">
    <source>
        <dbReference type="ARBA" id="ARBA00038416"/>
    </source>
</evidence>
<comment type="subunit">
    <text evidence="2">The complex is composed of two ATP-binding proteins (GsiA), two transmembrane proteins (GsiC and GsiD) and a solute-binding protein (GsiB).</text>
</comment>
<feature type="domain" description="ABC transporter" evidence="18">
    <location>
        <begin position="305"/>
        <end position="556"/>
    </location>
</feature>
<dbReference type="GO" id="GO:0005524">
    <property type="term" value="F:ATP binding"/>
    <property type="evidence" value="ECO:0007669"/>
    <property type="project" value="UniProtKB-KW"/>
</dbReference>
<dbReference type="Pfam" id="PF08352">
    <property type="entry name" value="oligo_HPY"/>
    <property type="match status" value="2"/>
</dbReference>
<dbReference type="PROSITE" id="PS00211">
    <property type="entry name" value="ABC_TRANSPORTER_1"/>
    <property type="match status" value="2"/>
</dbReference>
<name>A0A2S2CZD8_9PROT</name>
<dbReference type="Pfam" id="PF00005">
    <property type="entry name" value="ABC_tran"/>
    <property type="match status" value="2"/>
</dbReference>
<comment type="function">
    <text evidence="12">Part of the ABC transporter complex GsiABCD involved in glutathione import. Responsible for energy coupling to the transport system.</text>
</comment>
<dbReference type="NCBIfam" id="NF007739">
    <property type="entry name" value="PRK10419.1"/>
    <property type="match status" value="2"/>
</dbReference>
<keyword evidence="19" id="KW-0614">Plasmid</keyword>
<dbReference type="KEGG" id="azz:DEW08_27065"/>
<dbReference type="GO" id="GO:0005886">
    <property type="term" value="C:plasma membrane"/>
    <property type="evidence" value="ECO:0007669"/>
    <property type="project" value="UniProtKB-SubCell"/>
</dbReference>
<feature type="domain" description="ABC transporter" evidence="18">
    <location>
        <begin position="2"/>
        <end position="257"/>
    </location>
</feature>
<dbReference type="PANTHER" id="PTHR43776">
    <property type="entry name" value="TRANSPORT ATP-BINDING PROTEIN"/>
    <property type="match status" value="1"/>
</dbReference>
<dbReference type="GO" id="GO:0015833">
    <property type="term" value="P:peptide transport"/>
    <property type="evidence" value="ECO:0007669"/>
    <property type="project" value="InterPro"/>
</dbReference>
<comment type="similarity">
    <text evidence="13">Belongs to the ABC transporter superfamily. Glutathione importer (TC 3.A.1.5.11) family.</text>
</comment>
<sequence>MLCVENLTVAFGAHRVIEDLSFSVHPGRTLAVVGESGSGKSVTSLSVMRLADMMGARYPTGRILFDGGVTGGRGRRDLLTVGQKEMRAVRGKEIAMIFQEPMTSLNPVFTIGDQICETLILHEGMGKAAAMAEAKRLLDMVRLPDAAQLLKRYPHQLSGGMRQRVMIAMALACRPKLLIADEPTTALDVTIQAQILTIMRDLQRELGMAMMFITHDMGVVAEMADEVVVMWKGRKVEEGPAAGLFAAPRQPYTRALLAAVPKLGSMAGLDHPRRMPLTVLDGERIATVGEERVQDTPDYAAGPLLSVRDLTVRFKAKSNLLGRVTHQVHAVTRVSLDIHPGETLALVGESGSGKSTIGRTIQQLQDATSGRISFGGRPLTEMGGAERSRLRRDVQYIFQDPFASLDPRRTVGFSIAEPIRTHGLLTDEREITRRVSSLLERVGLPPSHAGRYPHEFSGGQRQRVCIARALASDPKLIIADEALSALDVSIQAQIINLFMDLQAERGLAYLFISHDMAVVEKMSHRVAVLYLGQIMEMGSRRQIFETPAHDYTRRLLSAVPVADPGRRGSRPALLEGTSRARSAPSATIRRSCRSRRCGPAISSAGPHDSSRARPSGRPARGRDQRQPAEEGTGAWLWERRGHWA</sequence>
<accession>A0A2S2CZD8</accession>
<evidence type="ECO:0000256" key="2">
    <source>
        <dbReference type="ARBA" id="ARBA00011469"/>
    </source>
</evidence>
<keyword evidence="9 19" id="KW-0067">ATP-binding</keyword>
<evidence type="ECO:0000256" key="3">
    <source>
        <dbReference type="ARBA" id="ARBA00022448"/>
    </source>
</evidence>
<keyword evidence="11" id="KW-0472">Membrane</keyword>
<keyword evidence="8" id="KW-0378">Hydrolase</keyword>
<evidence type="ECO:0000256" key="6">
    <source>
        <dbReference type="ARBA" id="ARBA00022737"/>
    </source>
</evidence>
<dbReference type="InterPro" id="IPR017871">
    <property type="entry name" value="ABC_transporter-like_CS"/>
</dbReference>
<dbReference type="InterPro" id="IPR050319">
    <property type="entry name" value="ABC_transp_ATP-bind"/>
</dbReference>
<dbReference type="InterPro" id="IPR003593">
    <property type="entry name" value="AAA+_ATPase"/>
</dbReference>
<dbReference type="CDD" id="cd03257">
    <property type="entry name" value="ABC_NikE_OppD_transporters"/>
    <property type="match status" value="2"/>
</dbReference>
<keyword evidence="4" id="KW-1003">Cell membrane</keyword>
<proteinExistence type="inferred from homology"/>
<protein>
    <recommendedName>
        <fullName evidence="15">Glutathione import ATP-binding protein GsiA</fullName>
        <ecNumber evidence="14">7.4.2.10</ecNumber>
    </recommendedName>
</protein>
<keyword evidence="7" id="KW-0547">Nucleotide-binding</keyword>
<evidence type="ECO:0000256" key="10">
    <source>
        <dbReference type="ARBA" id="ARBA00022967"/>
    </source>
</evidence>
<evidence type="ECO:0000313" key="20">
    <source>
        <dbReference type="Proteomes" id="UP000245629"/>
    </source>
</evidence>
<keyword evidence="10" id="KW-1278">Translocase</keyword>
<dbReference type="EC" id="7.4.2.10" evidence="14"/>
<comment type="subcellular location">
    <subcellularLocation>
        <location evidence="1">Cell inner membrane</location>
        <topology evidence="1">Peripheral membrane protein</topology>
    </subcellularLocation>
</comment>